<evidence type="ECO:0000313" key="5">
    <source>
        <dbReference type="Proteomes" id="UP000054321"/>
    </source>
</evidence>
<dbReference type="Gene3D" id="3.20.20.80">
    <property type="entry name" value="Glycosidases"/>
    <property type="match status" value="1"/>
</dbReference>
<dbReference type="InterPro" id="IPR017853">
    <property type="entry name" value="GH"/>
</dbReference>
<dbReference type="STRING" id="913774.A0A0C3DIL4"/>
<dbReference type="GO" id="GO:0009251">
    <property type="term" value="P:glucan catabolic process"/>
    <property type="evidence" value="ECO:0007669"/>
    <property type="project" value="TreeGrafter"/>
</dbReference>
<keyword evidence="2 4" id="KW-0378">Hydrolase</keyword>
<gene>
    <name evidence="4" type="ORF">OIDMADRAFT_86239</name>
</gene>
<dbReference type="InParanoid" id="A0A0C3DIL4"/>
<feature type="non-terminal residue" evidence="4">
    <location>
        <position position="511"/>
    </location>
</feature>
<reference evidence="4 5" key="1">
    <citation type="submission" date="2014-04" db="EMBL/GenBank/DDBJ databases">
        <authorList>
            <consortium name="DOE Joint Genome Institute"/>
            <person name="Kuo A."/>
            <person name="Martino E."/>
            <person name="Perotto S."/>
            <person name="Kohler A."/>
            <person name="Nagy L.G."/>
            <person name="Floudas D."/>
            <person name="Copeland A."/>
            <person name="Barry K.W."/>
            <person name="Cichocki N."/>
            <person name="Veneault-Fourrey C."/>
            <person name="LaButti K."/>
            <person name="Lindquist E.A."/>
            <person name="Lipzen A."/>
            <person name="Lundell T."/>
            <person name="Morin E."/>
            <person name="Murat C."/>
            <person name="Sun H."/>
            <person name="Tunlid A."/>
            <person name="Henrissat B."/>
            <person name="Grigoriev I.V."/>
            <person name="Hibbett D.S."/>
            <person name="Martin F."/>
            <person name="Nordberg H.P."/>
            <person name="Cantor M.N."/>
            <person name="Hua S.X."/>
        </authorList>
    </citation>
    <scope>NUCLEOTIDE SEQUENCE [LARGE SCALE GENOMIC DNA]</scope>
    <source>
        <strain evidence="4 5">Zn</strain>
    </source>
</reference>
<evidence type="ECO:0000256" key="2">
    <source>
        <dbReference type="ARBA" id="ARBA00022801"/>
    </source>
</evidence>
<accession>A0A0C3DIL4</accession>
<dbReference type="FunCoup" id="A0A0C3DIL4">
    <property type="interactions" value="58"/>
</dbReference>
<evidence type="ECO:0000256" key="1">
    <source>
        <dbReference type="ARBA" id="ARBA00005641"/>
    </source>
</evidence>
<dbReference type="OrthoDB" id="1887033at2759"/>
<keyword evidence="5" id="KW-1185">Reference proteome</keyword>
<dbReference type="PANTHER" id="PTHR31297">
    <property type="entry name" value="GLUCAN ENDO-1,6-BETA-GLUCOSIDASE B"/>
    <property type="match status" value="1"/>
</dbReference>
<evidence type="ECO:0000313" key="4">
    <source>
        <dbReference type="EMBL" id="KIN01853.1"/>
    </source>
</evidence>
<evidence type="ECO:0000256" key="3">
    <source>
        <dbReference type="ARBA" id="ARBA00023295"/>
    </source>
</evidence>
<dbReference type="InterPro" id="IPR050386">
    <property type="entry name" value="Glycosyl_hydrolase_5"/>
</dbReference>
<keyword evidence="3" id="KW-0326">Glycosidase</keyword>
<proteinExistence type="inferred from homology"/>
<dbReference type="GO" id="GO:0005737">
    <property type="term" value="C:cytoplasm"/>
    <property type="evidence" value="ECO:0007669"/>
    <property type="project" value="UniProtKB-ARBA"/>
</dbReference>
<name>A0A0C3DIL4_OIDMZ</name>
<reference evidence="5" key="2">
    <citation type="submission" date="2015-01" db="EMBL/GenBank/DDBJ databases">
        <title>Evolutionary Origins and Diversification of the Mycorrhizal Mutualists.</title>
        <authorList>
            <consortium name="DOE Joint Genome Institute"/>
            <consortium name="Mycorrhizal Genomics Consortium"/>
            <person name="Kohler A."/>
            <person name="Kuo A."/>
            <person name="Nagy L.G."/>
            <person name="Floudas D."/>
            <person name="Copeland A."/>
            <person name="Barry K.W."/>
            <person name="Cichocki N."/>
            <person name="Veneault-Fourrey C."/>
            <person name="LaButti K."/>
            <person name="Lindquist E.A."/>
            <person name="Lipzen A."/>
            <person name="Lundell T."/>
            <person name="Morin E."/>
            <person name="Murat C."/>
            <person name="Riley R."/>
            <person name="Ohm R."/>
            <person name="Sun H."/>
            <person name="Tunlid A."/>
            <person name="Henrissat B."/>
            <person name="Grigoriev I.V."/>
            <person name="Hibbett D.S."/>
            <person name="Martin F."/>
        </authorList>
    </citation>
    <scope>NUCLEOTIDE SEQUENCE [LARGE SCALE GENOMIC DNA]</scope>
    <source>
        <strain evidence="5">Zn</strain>
    </source>
</reference>
<dbReference type="PANTHER" id="PTHR31297:SF43">
    <property type="entry name" value="GLUCAN 1,3-BETA-GLUCOSIDASE 3"/>
    <property type="match status" value="1"/>
</dbReference>
<organism evidence="4 5">
    <name type="scientific">Oidiodendron maius (strain Zn)</name>
    <dbReference type="NCBI Taxonomy" id="913774"/>
    <lineage>
        <taxon>Eukaryota</taxon>
        <taxon>Fungi</taxon>
        <taxon>Dikarya</taxon>
        <taxon>Ascomycota</taxon>
        <taxon>Pezizomycotina</taxon>
        <taxon>Leotiomycetes</taxon>
        <taxon>Leotiomycetes incertae sedis</taxon>
        <taxon>Myxotrichaceae</taxon>
        <taxon>Oidiodendron</taxon>
    </lineage>
</organism>
<dbReference type="SUPFAM" id="SSF51445">
    <property type="entry name" value="(Trans)glycosidases"/>
    <property type="match status" value="1"/>
</dbReference>
<dbReference type="HOGENOM" id="CLU_004624_8_2_1"/>
<feature type="non-terminal residue" evidence="4">
    <location>
        <position position="1"/>
    </location>
</feature>
<dbReference type="GO" id="GO:0005576">
    <property type="term" value="C:extracellular region"/>
    <property type="evidence" value="ECO:0007669"/>
    <property type="project" value="TreeGrafter"/>
</dbReference>
<dbReference type="FunFam" id="3.20.20.80:FF:000100">
    <property type="entry name" value="Glycoside hydrolase superfamily"/>
    <property type="match status" value="1"/>
</dbReference>
<protein>
    <submittedName>
        <fullName evidence="4">Glycoside hydrolase family 5 protein</fullName>
    </submittedName>
</protein>
<dbReference type="GO" id="GO:0046557">
    <property type="term" value="F:glucan endo-1,6-beta-glucosidase activity"/>
    <property type="evidence" value="ECO:0007669"/>
    <property type="project" value="TreeGrafter"/>
</dbReference>
<dbReference type="AlphaFoldDB" id="A0A0C3DIL4"/>
<dbReference type="EMBL" id="KN832875">
    <property type="protein sequence ID" value="KIN01853.1"/>
    <property type="molecule type" value="Genomic_DNA"/>
</dbReference>
<comment type="similarity">
    <text evidence="1">Belongs to the glycosyl hydrolase 5 (cellulase A) family.</text>
</comment>
<sequence>PNTTRPASPLDVLRYRYHHGTNLGSIFLLEKWLFPTLLPPSPYPSEHSLIRTSLSTHGLAHTTAILKAHYLSALTDADIQWLVAEARVTSIRLPIGYWILGRRFCEGTVWEDVADVYEHVNAWGEVRKLIRRARSAGIGVLVDIHGLPGGANGDAHSGTENGEARLWGDAENLRVATEVCVFVAGEVKRMEREGDGVVGIQIVNEACWGAGKRGMYGWYEEVIARIADVDGDIPVYVSDAWDLEGCLRWVNERRVIRGEEELPRNPVVVDAHRYYTFAEKYRSQTPQEIIARIPGELGQLKGKEGSLVSRGEAQVIIGEWSCVMDERTWKRVKPEEKEEYTRQFGQAQSRKWQEKAGGSYFWTMKMSWMDGGGWGFVEQTKKGNISPPPWLLLSLDEVRSRAQDTQAQRAQLAQRAQESHEAYWTKTSPGKKFEHHLYSEGWEVGFSDAQSFFTMRADGGLPGSGGGDKIGCLEVWVKKRLLESGERGGFAWEWEQGMRAGVAAFNQAVGI</sequence>
<dbReference type="GO" id="GO:0009986">
    <property type="term" value="C:cell surface"/>
    <property type="evidence" value="ECO:0007669"/>
    <property type="project" value="TreeGrafter"/>
</dbReference>
<dbReference type="Proteomes" id="UP000054321">
    <property type="component" value="Unassembled WGS sequence"/>
</dbReference>